<evidence type="ECO:0000256" key="3">
    <source>
        <dbReference type="ARBA" id="ARBA00010199"/>
    </source>
</evidence>
<reference evidence="14 15" key="1">
    <citation type="submission" date="2019-03" db="EMBL/GenBank/DDBJ databases">
        <title>Genomic Encyclopedia of Type Strains, Phase IV (KMG-IV): sequencing the most valuable type-strain genomes for metagenomic binning, comparative biology and taxonomic classification.</title>
        <authorList>
            <person name="Goeker M."/>
        </authorList>
    </citation>
    <scope>NUCLEOTIDE SEQUENCE [LARGE SCALE GENOMIC DNA]</scope>
    <source>
        <strain evidence="14 15">LX-B</strain>
    </source>
</reference>
<dbReference type="AlphaFoldDB" id="A0A4R1QSY0"/>
<comment type="caution">
    <text evidence="14">The sequence shown here is derived from an EMBL/GenBank/DDBJ whole genome shotgun (WGS) entry which is preliminary data.</text>
</comment>
<evidence type="ECO:0000256" key="8">
    <source>
        <dbReference type="ARBA" id="ARBA00022692"/>
    </source>
</evidence>
<keyword evidence="11 13" id="KW-0472">Membrane</keyword>
<keyword evidence="15" id="KW-1185">Reference proteome</keyword>
<sequence length="453" mass="49215">MATVRMTEGNILQHLLVYAIPLILGNLFQLTYNAVDSIIVGRFIGKNALAAVGTATPVMNIVILGISGVCIGAGVLMSEFFGAKNEAMLKKEIATTTVFGFFFSVVVAALGIVAAKPLLQALSVPDEILDQATVYLRITFLGTPFTYFYNAVAAALKSVGDSKTPLKFLAFSAVLNAVLDLIFIGGLGFGIVCSATTTVIAEATSALLCIVYVYRNIPLLQLKKDELRIDRPLLRKTLQYGSITALQQSCQPVGKLLIQGAINPMGVDMIAAFNAVNRVDDYAFTPQQSIAQGITTFVAQNNGAKQQERIVQGFRRGLLVEFGYWVLICSVVATLKTPLMGLFVTAGNQRIIELGTDYLSLMAVFYLFPSFTNGIQGFFRGMGNMSVTLLGTAIQTGLRVIFVYLLTPQWGIAGAAYACAIGWSVMLLVEVPYYFWYMKRQKYIRGKAAVQRL</sequence>
<evidence type="ECO:0000313" key="15">
    <source>
        <dbReference type="Proteomes" id="UP000295008"/>
    </source>
</evidence>
<keyword evidence="7" id="KW-1003">Cell membrane</keyword>
<dbReference type="PANTHER" id="PTHR43298:SF2">
    <property type="entry name" value="FMN_FAD EXPORTER YEEO-RELATED"/>
    <property type="match status" value="1"/>
</dbReference>
<organism evidence="14 15">
    <name type="scientific">Hydrogenispora ethanolica</name>
    <dbReference type="NCBI Taxonomy" id="1082276"/>
    <lineage>
        <taxon>Bacteria</taxon>
        <taxon>Bacillati</taxon>
        <taxon>Bacillota</taxon>
        <taxon>Hydrogenispora</taxon>
    </lineage>
</organism>
<evidence type="ECO:0000313" key="14">
    <source>
        <dbReference type="EMBL" id="TCL56151.1"/>
    </source>
</evidence>
<dbReference type="InterPro" id="IPR050222">
    <property type="entry name" value="MATE_MdtK"/>
</dbReference>
<comment type="function">
    <text evidence="1">Multidrug efflux pump.</text>
</comment>
<feature type="transmembrane region" description="Helical" evidence="13">
    <location>
        <begin position="412"/>
        <end position="437"/>
    </location>
</feature>
<comment type="similarity">
    <text evidence="3">Belongs to the multi antimicrobial extrusion (MATE) (TC 2.A.66.1) family.</text>
</comment>
<keyword evidence="5" id="KW-0813">Transport</keyword>
<evidence type="ECO:0000256" key="2">
    <source>
        <dbReference type="ARBA" id="ARBA00004651"/>
    </source>
</evidence>
<evidence type="ECO:0000256" key="10">
    <source>
        <dbReference type="ARBA" id="ARBA00023065"/>
    </source>
</evidence>
<keyword evidence="9 13" id="KW-1133">Transmembrane helix</keyword>
<feature type="transmembrane region" description="Helical" evidence="13">
    <location>
        <begin position="93"/>
        <end position="114"/>
    </location>
</feature>
<name>A0A4R1QSY0_HYDET</name>
<dbReference type="GO" id="GO:0006811">
    <property type="term" value="P:monoatomic ion transport"/>
    <property type="evidence" value="ECO:0007669"/>
    <property type="project" value="UniProtKB-KW"/>
</dbReference>
<evidence type="ECO:0000256" key="1">
    <source>
        <dbReference type="ARBA" id="ARBA00003408"/>
    </source>
</evidence>
<evidence type="ECO:0000256" key="4">
    <source>
        <dbReference type="ARBA" id="ARBA00020268"/>
    </source>
</evidence>
<feature type="transmembrane region" description="Helical" evidence="13">
    <location>
        <begin position="387"/>
        <end position="406"/>
    </location>
</feature>
<evidence type="ECO:0000256" key="9">
    <source>
        <dbReference type="ARBA" id="ARBA00022989"/>
    </source>
</evidence>
<gene>
    <name evidence="14" type="ORF">EDC14_10512</name>
</gene>
<protein>
    <recommendedName>
        <fullName evidence="4">Probable multidrug resistance protein NorM</fullName>
    </recommendedName>
    <alternativeName>
        <fullName evidence="12">Multidrug-efflux transporter</fullName>
    </alternativeName>
</protein>
<keyword evidence="6" id="KW-0050">Antiport</keyword>
<accession>A0A4R1QSY0</accession>
<dbReference type="GO" id="GO:0005886">
    <property type="term" value="C:plasma membrane"/>
    <property type="evidence" value="ECO:0007669"/>
    <property type="project" value="UniProtKB-SubCell"/>
</dbReference>
<dbReference type="PANTHER" id="PTHR43298">
    <property type="entry name" value="MULTIDRUG RESISTANCE PROTEIN NORM-RELATED"/>
    <property type="match status" value="1"/>
</dbReference>
<evidence type="ECO:0000256" key="13">
    <source>
        <dbReference type="SAM" id="Phobius"/>
    </source>
</evidence>
<dbReference type="GO" id="GO:0042910">
    <property type="term" value="F:xenobiotic transmembrane transporter activity"/>
    <property type="evidence" value="ECO:0007669"/>
    <property type="project" value="InterPro"/>
</dbReference>
<keyword evidence="8 13" id="KW-0812">Transmembrane</keyword>
<feature type="transmembrane region" description="Helical" evidence="13">
    <location>
        <begin position="134"/>
        <end position="156"/>
    </location>
</feature>
<evidence type="ECO:0000256" key="11">
    <source>
        <dbReference type="ARBA" id="ARBA00023136"/>
    </source>
</evidence>
<dbReference type="GO" id="GO:0015297">
    <property type="term" value="F:antiporter activity"/>
    <property type="evidence" value="ECO:0007669"/>
    <property type="project" value="UniProtKB-KW"/>
</dbReference>
<dbReference type="RefSeq" id="WP_132017430.1">
    <property type="nucleotide sequence ID" value="NZ_SLUN01000051.1"/>
</dbReference>
<feature type="transmembrane region" description="Helical" evidence="13">
    <location>
        <begin position="195"/>
        <end position="214"/>
    </location>
</feature>
<evidence type="ECO:0000256" key="12">
    <source>
        <dbReference type="ARBA" id="ARBA00031636"/>
    </source>
</evidence>
<dbReference type="CDD" id="cd13138">
    <property type="entry name" value="MATE_yoeA_like"/>
    <property type="match status" value="1"/>
</dbReference>
<feature type="transmembrane region" description="Helical" evidence="13">
    <location>
        <begin position="55"/>
        <end position="81"/>
    </location>
</feature>
<proteinExistence type="inferred from homology"/>
<dbReference type="NCBIfam" id="TIGR00797">
    <property type="entry name" value="matE"/>
    <property type="match status" value="1"/>
</dbReference>
<dbReference type="Proteomes" id="UP000295008">
    <property type="component" value="Unassembled WGS sequence"/>
</dbReference>
<evidence type="ECO:0000256" key="6">
    <source>
        <dbReference type="ARBA" id="ARBA00022449"/>
    </source>
</evidence>
<feature type="transmembrane region" description="Helical" evidence="13">
    <location>
        <begin position="358"/>
        <end position="375"/>
    </location>
</feature>
<comment type="subcellular location">
    <subcellularLocation>
        <location evidence="2">Cell membrane</location>
        <topology evidence="2">Multi-pass membrane protein</topology>
    </subcellularLocation>
</comment>
<feature type="transmembrane region" description="Helical" evidence="13">
    <location>
        <begin position="322"/>
        <end position="346"/>
    </location>
</feature>
<dbReference type="InterPro" id="IPR002528">
    <property type="entry name" value="MATE_fam"/>
</dbReference>
<dbReference type="Pfam" id="PF01554">
    <property type="entry name" value="MatE"/>
    <property type="match status" value="2"/>
</dbReference>
<dbReference type="PIRSF" id="PIRSF006603">
    <property type="entry name" value="DinF"/>
    <property type="match status" value="1"/>
</dbReference>
<evidence type="ECO:0000256" key="7">
    <source>
        <dbReference type="ARBA" id="ARBA00022475"/>
    </source>
</evidence>
<evidence type="ECO:0000256" key="5">
    <source>
        <dbReference type="ARBA" id="ARBA00022448"/>
    </source>
</evidence>
<dbReference type="OrthoDB" id="9776324at2"/>
<dbReference type="EMBL" id="SLUN01000051">
    <property type="protein sequence ID" value="TCL56151.1"/>
    <property type="molecule type" value="Genomic_DNA"/>
</dbReference>
<dbReference type="InterPro" id="IPR048279">
    <property type="entry name" value="MdtK-like"/>
</dbReference>
<feature type="transmembrane region" description="Helical" evidence="13">
    <location>
        <begin position="15"/>
        <end position="35"/>
    </location>
</feature>
<feature type="transmembrane region" description="Helical" evidence="13">
    <location>
        <begin position="168"/>
        <end position="189"/>
    </location>
</feature>
<keyword evidence="10" id="KW-0406">Ion transport</keyword>